<dbReference type="Proteomes" id="UP000676967">
    <property type="component" value="Chromosome"/>
</dbReference>
<evidence type="ECO:0000313" key="2">
    <source>
        <dbReference type="Proteomes" id="UP000676967"/>
    </source>
</evidence>
<organism evidence="1 2">
    <name type="scientific">Actinoplanes ianthinogenes</name>
    <dbReference type="NCBI Taxonomy" id="122358"/>
    <lineage>
        <taxon>Bacteria</taxon>
        <taxon>Bacillati</taxon>
        <taxon>Actinomycetota</taxon>
        <taxon>Actinomycetes</taxon>
        <taxon>Micromonosporales</taxon>
        <taxon>Micromonosporaceae</taxon>
        <taxon>Actinoplanes</taxon>
    </lineage>
</organism>
<accession>A0ABM7LVX5</accession>
<name>A0ABM7LVX5_9ACTN</name>
<sequence length="110" mass="11468">MLRRGPGSCCRLERLGKTTTHLVARAYGRRAASGVPIGGGTAIAEVLVTVFGLTLSGWQTGLLAQPALWTMACLLLTRGRVRAHVGATLLAAARPGSRVKEALRKACSAS</sequence>
<keyword evidence="2" id="KW-1185">Reference proteome</keyword>
<protein>
    <submittedName>
        <fullName evidence="1">Uncharacterized protein</fullName>
    </submittedName>
</protein>
<reference evidence="1 2" key="1">
    <citation type="submission" date="2020-08" db="EMBL/GenBank/DDBJ databases">
        <title>Whole genome shotgun sequence of Actinoplanes ianthinogenes NBRC 13996.</title>
        <authorList>
            <person name="Komaki H."/>
            <person name="Tamura T."/>
        </authorList>
    </citation>
    <scope>NUCLEOTIDE SEQUENCE [LARGE SCALE GENOMIC DNA]</scope>
    <source>
        <strain evidence="1 2">NBRC 13996</strain>
    </source>
</reference>
<dbReference type="EMBL" id="AP023356">
    <property type="protein sequence ID" value="BCJ43482.1"/>
    <property type="molecule type" value="Genomic_DNA"/>
</dbReference>
<gene>
    <name evidence="1" type="ORF">Aiant_41390</name>
</gene>
<evidence type="ECO:0000313" key="1">
    <source>
        <dbReference type="EMBL" id="BCJ43482.1"/>
    </source>
</evidence>
<proteinExistence type="predicted"/>